<protein>
    <submittedName>
        <fullName evidence="1">Uncharacterized protein</fullName>
    </submittedName>
</protein>
<dbReference type="Proteomes" id="UP001632037">
    <property type="component" value="Unassembled WGS sequence"/>
</dbReference>
<reference evidence="1 2" key="1">
    <citation type="submission" date="2024-09" db="EMBL/GenBank/DDBJ databases">
        <title>Genome sequencing and assembly of Phytophthora oleae, isolate VK10A, causative agent of rot of olive drupes.</title>
        <authorList>
            <person name="Conti Taguali S."/>
            <person name="Riolo M."/>
            <person name="La Spada F."/>
            <person name="Cacciola S.O."/>
            <person name="Dionisio G."/>
        </authorList>
    </citation>
    <scope>NUCLEOTIDE SEQUENCE [LARGE SCALE GENOMIC DNA]</scope>
    <source>
        <strain evidence="1 2">VK10A</strain>
    </source>
</reference>
<dbReference type="EMBL" id="JBIMZQ010000051">
    <property type="protein sequence ID" value="KAL3658792.1"/>
    <property type="molecule type" value="Genomic_DNA"/>
</dbReference>
<evidence type="ECO:0000313" key="2">
    <source>
        <dbReference type="Proteomes" id="UP001632037"/>
    </source>
</evidence>
<organism evidence="1 2">
    <name type="scientific">Phytophthora oleae</name>
    <dbReference type="NCBI Taxonomy" id="2107226"/>
    <lineage>
        <taxon>Eukaryota</taxon>
        <taxon>Sar</taxon>
        <taxon>Stramenopiles</taxon>
        <taxon>Oomycota</taxon>
        <taxon>Peronosporomycetes</taxon>
        <taxon>Peronosporales</taxon>
        <taxon>Peronosporaceae</taxon>
        <taxon>Phytophthora</taxon>
    </lineage>
</organism>
<proteinExistence type="predicted"/>
<dbReference type="AlphaFoldDB" id="A0ABD3EYM1"/>
<name>A0ABD3EYM1_9STRA</name>
<sequence length="68" mass="7505">MVLEFYTSTGQDELVFNMINDVSGQLRSMHDFHVGLFTQSLDGSAPATPKDVVSFSAVSTLQHPIHPR</sequence>
<accession>A0ABD3EYM1</accession>
<evidence type="ECO:0000313" key="1">
    <source>
        <dbReference type="EMBL" id="KAL3658792.1"/>
    </source>
</evidence>
<comment type="caution">
    <text evidence="1">The sequence shown here is derived from an EMBL/GenBank/DDBJ whole genome shotgun (WGS) entry which is preliminary data.</text>
</comment>
<gene>
    <name evidence="1" type="ORF">V7S43_016160</name>
</gene>
<keyword evidence="2" id="KW-1185">Reference proteome</keyword>